<accession>Q23AH6</accession>
<dbReference type="InterPro" id="IPR009030">
    <property type="entry name" value="Growth_fac_rcpt_cys_sf"/>
</dbReference>
<protein>
    <submittedName>
        <fullName evidence="3">Transmembrane protein, putative</fullName>
    </submittedName>
</protein>
<name>Q23AH6_TETTS</name>
<proteinExistence type="predicted"/>
<keyword evidence="1 3" id="KW-0812">Transmembrane</keyword>
<feature type="transmembrane region" description="Helical" evidence="1">
    <location>
        <begin position="739"/>
        <end position="757"/>
    </location>
</feature>
<evidence type="ECO:0000256" key="2">
    <source>
        <dbReference type="SAM" id="SignalP"/>
    </source>
</evidence>
<evidence type="ECO:0000256" key="1">
    <source>
        <dbReference type="SAM" id="Phobius"/>
    </source>
</evidence>
<feature type="transmembrane region" description="Helical" evidence="1">
    <location>
        <begin position="777"/>
        <end position="795"/>
    </location>
</feature>
<dbReference type="HOGENOM" id="CLU_302186_0_0_1"/>
<dbReference type="PANTHER" id="PTHR46987">
    <property type="entry name" value="NEUROHYPOPHYSIAL HORMONES, N-TERMINAL DOMAIN CONTAINING PROTEIN"/>
    <property type="match status" value="1"/>
</dbReference>
<feature type="transmembrane region" description="Helical" evidence="1">
    <location>
        <begin position="833"/>
        <end position="854"/>
    </location>
</feature>
<dbReference type="Gene3D" id="2.10.220.10">
    <property type="entry name" value="Hormone Receptor, Insulin-like Growth Factor Receptor 1, Chain A, domain 2"/>
    <property type="match status" value="3"/>
</dbReference>
<dbReference type="InterPro" id="IPR051514">
    <property type="entry name" value="R-spondin"/>
</dbReference>
<dbReference type="Proteomes" id="UP000009168">
    <property type="component" value="Unassembled WGS sequence"/>
</dbReference>
<feature type="transmembrane region" description="Helical" evidence="1">
    <location>
        <begin position="860"/>
        <end position="879"/>
    </location>
</feature>
<dbReference type="InterPro" id="IPR006212">
    <property type="entry name" value="Furin_repeat"/>
</dbReference>
<gene>
    <name evidence="3" type="ORF">TTHERM_00425830</name>
</gene>
<sequence length="1022" mass="116633">MNTFFILIIYLKLIKIYLSLECFDKQPENTYCDINLECTSCTNKTCLTCSLDLAKCDTCKTNDYLFDNNCSSQKPVKGAFCDDNTKKCEKCSDQNCETCSSDKNVCTKCNSSFPYIYQNKCYSSKPANTSCDSNNVCTDTTCPLNCKTCDSKNICTQCNDPYLLLNVATPTCVEKSQIPKNFFCDLNNVCLQCSDECSSCKDNKDNCTGCNNTKEFLFNQKCYQDQPQNTYCNEKFLCQDCTNKQCKNCLSNLNGCQNCQENYYLFQENCYNQIPSGAFCDKNTKICQKCNIENCDNCQDDINSCTQCSNEFYLLNNGTPSCIIKSQVPNNFFCNNKRVCNQCNDTCATCIDDKDYCLTCKDPTNYLYTKAKSAQCLKDKPIEGFCQDKNCQDCITKNCQICPKNGGICEKCYQDRQYKYLYKNDCLVQAALPKNIFCDKNNVCQEKGNDTQQEKGCKKSEYTYDGQCLSKMPENAYCNSKTNECQKCTNLACYTCQSDLNTCIDCLEDSYFYENKCQDKKPKHVFCNKQEKLKVCQPCHELCSECSGSSELECDSCYPDAVLSKGKCIKSALEFNSSISQEQVIQIGNQAESTSQATSSSSTALSLSSNLVSRSSFGLVVSGLTSQKLTYMVLVDTDLPPVVFSVLTATKDQLPQNQMKFLNVFTRLINLSDDEVNQFVSIRFESVKLSYNILNNCGQGISIFVICYILFVLSYLLIEKSSIKKLSNFSSTLYSKLTCGMIVQYFQICLSIFVVGINSQILEFVNEKQYEMSGVKITLIILLIAIVIYIMYLLYKYLNTGQIQKGVQNFYEITREKILNETIFESKIRRNFILIYLIIDSIILPTIFLQFYFYPILVSSLAIFFQLLFLVIVCALMPFHSKITNGYFILTSALWVALYITYLLLNIYSSKSDIDNFASVLDNLTWVFYIIIQIILLSNPAYMVLMLLNKLVEFVNQKLSERKKKLLQNEQQLFNSFNENFNSVQYRPQISQAVLIDDVTSREIISPNQQIKNRHNWIKKLN</sequence>
<feature type="signal peptide" evidence="2">
    <location>
        <begin position="1"/>
        <end position="19"/>
    </location>
</feature>
<dbReference type="InParanoid" id="Q23AH6"/>
<feature type="transmembrane region" description="Helical" evidence="1">
    <location>
        <begin position="925"/>
        <end position="948"/>
    </location>
</feature>
<keyword evidence="2" id="KW-0732">Signal</keyword>
<keyword evidence="1" id="KW-1133">Transmembrane helix</keyword>
<dbReference type="OrthoDB" id="290881at2759"/>
<dbReference type="AlphaFoldDB" id="Q23AH6"/>
<dbReference type="eggNOG" id="KOG3525">
    <property type="taxonomic scope" value="Eukaryota"/>
</dbReference>
<feature type="transmembrane region" description="Helical" evidence="1">
    <location>
        <begin position="886"/>
        <end position="905"/>
    </location>
</feature>
<dbReference type="EMBL" id="GG662724">
    <property type="protein sequence ID" value="EAR93516.2"/>
    <property type="molecule type" value="Genomic_DNA"/>
</dbReference>
<keyword evidence="4" id="KW-1185">Reference proteome</keyword>
<organism evidence="3 4">
    <name type="scientific">Tetrahymena thermophila (strain SB210)</name>
    <dbReference type="NCBI Taxonomy" id="312017"/>
    <lineage>
        <taxon>Eukaryota</taxon>
        <taxon>Sar</taxon>
        <taxon>Alveolata</taxon>
        <taxon>Ciliophora</taxon>
        <taxon>Intramacronucleata</taxon>
        <taxon>Oligohymenophorea</taxon>
        <taxon>Hymenostomatida</taxon>
        <taxon>Tetrahymenina</taxon>
        <taxon>Tetrahymenidae</taxon>
        <taxon>Tetrahymena</taxon>
    </lineage>
</organism>
<keyword evidence="1" id="KW-0472">Membrane</keyword>
<feature type="chain" id="PRO_5004201698" evidence="2">
    <location>
        <begin position="20"/>
        <end position="1022"/>
    </location>
</feature>
<reference evidence="4" key="1">
    <citation type="journal article" date="2006" name="PLoS Biol.">
        <title>Macronuclear genome sequence of the ciliate Tetrahymena thermophila, a model eukaryote.</title>
        <authorList>
            <person name="Eisen J.A."/>
            <person name="Coyne R.S."/>
            <person name="Wu M."/>
            <person name="Wu D."/>
            <person name="Thiagarajan M."/>
            <person name="Wortman J.R."/>
            <person name="Badger J.H."/>
            <person name="Ren Q."/>
            <person name="Amedeo P."/>
            <person name="Jones K.M."/>
            <person name="Tallon L.J."/>
            <person name="Delcher A.L."/>
            <person name="Salzberg S.L."/>
            <person name="Silva J.C."/>
            <person name="Haas B.J."/>
            <person name="Majoros W.H."/>
            <person name="Farzad M."/>
            <person name="Carlton J.M."/>
            <person name="Smith R.K. Jr."/>
            <person name="Garg J."/>
            <person name="Pearlman R.E."/>
            <person name="Karrer K.M."/>
            <person name="Sun L."/>
            <person name="Manning G."/>
            <person name="Elde N.C."/>
            <person name="Turkewitz A.P."/>
            <person name="Asai D.J."/>
            <person name="Wilkes D.E."/>
            <person name="Wang Y."/>
            <person name="Cai H."/>
            <person name="Collins K."/>
            <person name="Stewart B.A."/>
            <person name="Lee S.R."/>
            <person name="Wilamowska K."/>
            <person name="Weinberg Z."/>
            <person name="Ruzzo W.L."/>
            <person name="Wloga D."/>
            <person name="Gaertig J."/>
            <person name="Frankel J."/>
            <person name="Tsao C.-C."/>
            <person name="Gorovsky M.A."/>
            <person name="Keeling P.J."/>
            <person name="Waller R.F."/>
            <person name="Patron N.J."/>
            <person name="Cherry J.M."/>
            <person name="Stover N.A."/>
            <person name="Krieger C.J."/>
            <person name="del Toro C."/>
            <person name="Ryder H.F."/>
            <person name="Williamson S.C."/>
            <person name="Barbeau R.A."/>
            <person name="Hamilton E.P."/>
            <person name="Orias E."/>
        </authorList>
    </citation>
    <scope>NUCLEOTIDE SEQUENCE [LARGE SCALE GENOMIC DNA]</scope>
    <source>
        <strain evidence="4">SB210</strain>
    </source>
</reference>
<dbReference type="SMART" id="SM00261">
    <property type="entry name" value="FU"/>
    <property type="match status" value="9"/>
</dbReference>
<dbReference type="PANTHER" id="PTHR46987:SF7">
    <property type="entry name" value="TNFR-CYS DOMAIN-CONTAINING PROTEIN"/>
    <property type="match status" value="1"/>
</dbReference>
<dbReference type="GeneID" id="7845651"/>
<dbReference type="SUPFAM" id="SSF57184">
    <property type="entry name" value="Growth factor receptor domain"/>
    <property type="match status" value="4"/>
</dbReference>
<dbReference type="KEGG" id="tet:TTHERM_00425830"/>
<dbReference type="RefSeq" id="XP_001013761.2">
    <property type="nucleotide sequence ID" value="XM_001013761.2"/>
</dbReference>
<evidence type="ECO:0000313" key="4">
    <source>
        <dbReference type="Proteomes" id="UP000009168"/>
    </source>
</evidence>
<evidence type="ECO:0000313" key="3">
    <source>
        <dbReference type="EMBL" id="EAR93516.2"/>
    </source>
</evidence>
<feature type="transmembrane region" description="Helical" evidence="1">
    <location>
        <begin position="700"/>
        <end position="718"/>
    </location>
</feature>